<keyword evidence="10" id="KW-0469">Meiosis</keyword>
<gene>
    <name evidence="19" type="ORF">AC579_4212</name>
</gene>
<dbReference type="AlphaFoldDB" id="A0A139IDG1"/>
<feature type="binding site" evidence="14">
    <location>
        <position position="471"/>
    </location>
    <ligand>
        <name>Zn(2+)</name>
        <dbReference type="ChEBI" id="CHEBI:29105"/>
        <label>2</label>
    </ligand>
</feature>
<evidence type="ECO:0000256" key="9">
    <source>
        <dbReference type="ARBA" id="ARBA00023242"/>
    </source>
</evidence>
<feature type="site" description="Histone H3K4me3 binding" evidence="13">
    <location>
        <position position="468"/>
    </location>
</feature>
<dbReference type="SMART" id="SM00249">
    <property type="entry name" value="PHD"/>
    <property type="match status" value="1"/>
</dbReference>
<evidence type="ECO:0000256" key="4">
    <source>
        <dbReference type="ARBA" id="ARBA00022763"/>
    </source>
</evidence>
<dbReference type="Proteomes" id="UP000073492">
    <property type="component" value="Unassembled WGS sequence"/>
</dbReference>
<dbReference type="Gene3D" id="6.10.140.1740">
    <property type="match status" value="1"/>
</dbReference>
<sequence length="514" mass="54900">MGGDGDIATWAVSADKTPTSPPANNTTTITPQPPSPFFGIVEILPHTSQYADDFCKQRYDHCGAESKALPPPPARPLKTTKPSARRCGVGAGAIRSRRGMLDQVNFITDNVPSRCPDLEDFPADMLDAVANVPAEITHLMEEVQAKDIQISAFRDEIVKRDSQIQKWVRVNGGHVLNPKEEAFSKTISECYDKMEILQAEKCGLAEKAQIILDRQIKRLDIGLKGLAQTEQFPSDWNGPSLLNGSAAATGVNTPVAGTTASMPLQAVSSNIGSTGGIANVAQLQMAANSRSTARGTPTGGQTPTTLPRSQREGSSDVKKRKLNTSLGSLPNSSLRQSSLGPGTPKAGTPAPAGVASSRAGSAQPTAAQKKGAHPPPGNRKAAPPPSKKSNRSRPSGHKKSDRRRQLARDRATPSTNASLSDDSDDDSVSPTPSSIQRSQADGAADGGDDNDDDETLYCFCKKVSYGDMVGCDNDNCPYQWFHYKCVGVTEEPTGEWLCPECRKKPKKELRINKS</sequence>
<feature type="compositionally biased region" description="Basic residues" evidence="17">
    <location>
        <begin position="388"/>
        <end position="402"/>
    </location>
</feature>
<comment type="function">
    <text evidence="16">Component of an histone acetyltransferase complex.</text>
</comment>
<keyword evidence="20" id="KW-1185">Reference proteome</keyword>
<feature type="region of interest" description="Disordered" evidence="17">
    <location>
        <begin position="65"/>
        <end position="86"/>
    </location>
</feature>
<keyword evidence="4" id="KW-0227">DNA damage</keyword>
<dbReference type="PROSITE" id="PS50016">
    <property type="entry name" value="ZF_PHD_2"/>
    <property type="match status" value="1"/>
</dbReference>
<comment type="domain">
    <text evidence="16">The PHD-type zinc finger mediates the binding to H3K4me3.</text>
</comment>
<dbReference type="Gene3D" id="3.30.40.10">
    <property type="entry name" value="Zinc/RING finger domain, C3HC4 (zinc finger)"/>
    <property type="match status" value="1"/>
</dbReference>
<keyword evidence="3 14" id="KW-0479">Metal-binding</keyword>
<evidence type="ECO:0000256" key="17">
    <source>
        <dbReference type="SAM" id="MobiDB-lite"/>
    </source>
</evidence>
<comment type="similarity">
    <text evidence="2 16">Belongs to the ING family.</text>
</comment>
<dbReference type="InterPro" id="IPR024610">
    <property type="entry name" value="ING_N_histone-binding"/>
</dbReference>
<dbReference type="InterPro" id="IPR013083">
    <property type="entry name" value="Znf_RING/FYVE/PHD"/>
</dbReference>
<evidence type="ECO:0000256" key="5">
    <source>
        <dbReference type="ARBA" id="ARBA00022771"/>
    </source>
</evidence>
<dbReference type="SMART" id="SM01408">
    <property type="entry name" value="ING"/>
    <property type="match status" value="1"/>
</dbReference>
<proteinExistence type="inferred from homology"/>
<reference evidence="19 20" key="1">
    <citation type="submission" date="2015-07" db="EMBL/GenBank/DDBJ databases">
        <title>Comparative genomics of the Sigatoka disease complex on banana suggests a link between parallel evolutionary changes in Pseudocercospora fijiensis and Pseudocercospora eumusae and increased virulence on the banana host.</title>
        <authorList>
            <person name="Chang T.-C."/>
            <person name="Salvucci A."/>
            <person name="Crous P.W."/>
            <person name="Stergiopoulos I."/>
        </authorList>
    </citation>
    <scope>NUCLEOTIDE SEQUENCE [LARGE SCALE GENOMIC DNA]</scope>
    <source>
        <strain evidence="19 20">CBS 116634</strain>
    </source>
</reference>
<evidence type="ECO:0000313" key="19">
    <source>
        <dbReference type="EMBL" id="KXT12645.1"/>
    </source>
</evidence>
<dbReference type="InterPro" id="IPR028651">
    <property type="entry name" value="ING_fam"/>
</dbReference>
<dbReference type="GO" id="GO:0008270">
    <property type="term" value="F:zinc ion binding"/>
    <property type="evidence" value="ECO:0007669"/>
    <property type="project" value="UniProtKB-KW"/>
</dbReference>
<keyword evidence="8" id="KW-0234">DNA repair</keyword>
<evidence type="ECO:0000259" key="18">
    <source>
        <dbReference type="PROSITE" id="PS50016"/>
    </source>
</evidence>
<dbReference type="GO" id="GO:0006281">
    <property type="term" value="P:DNA repair"/>
    <property type="evidence" value="ECO:0007669"/>
    <property type="project" value="UniProtKB-KW"/>
</dbReference>
<feature type="site" description="Histone H3K4me3 binding" evidence="13">
    <location>
        <position position="480"/>
    </location>
</feature>
<dbReference type="GO" id="GO:0005634">
    <property type="term" value="C:nucleus"/>
    <property type="evidence" value="ECO:0007669"/>
    <property type="project" value="UniProtKB-SubCell"/>
</dbReference>
<evidence type="ECO:0000256" key="15">
    <source>
        <dbReference type="PROSITE-ProRule" id="PRU00146"/>
    </source>
</evidence>
<evidence type="ECO:0000256" key="16">
    <source>
        <dbReference type="RuleBase" id="RU361213"/>
    </source>
</evidence>
<feature type="site" description="Histone H3K4me3 binding" evidence="13">
    <location>
        <position position="457"/>
    </location>
</feature>
<evidence type="ECO:0000256" key="2">
    <source>
        <dbReference type="ARBA" id="ARBA00010210"/>
    </source>
</evidence>
<evidence type="ECO:0000256" key="10">
    <source>
        <dbReference type="ARBA" id="ARBA00023254"/>
    </source>
</evidence>
<dbReference type="STRING" id="113226.A0A139IDG1"/>
<feature type="binding site" evidence="14">
    <location>
        <position position="485"/>
    </location>
    <ligand>
        <name>Zn(2+)</name>
        <dbReference type="ChEBI" id="CHEBI:29105"/>
        <label>1</label>
    </ligand>
</feature>
<dbReference type="OrthoDB" id="2505961at2759"/>
<feature type="binding site" evidence="14">
    <location>
        <position position="501"/>
    </location>
    <ligand>
        <name>Zn(2+)</name>
        <dbReference type="ChEBI" id="CHEBI:29105"/>
        <label>2</label>
    </ligand>
</feature>
<keyword evidence="9 16" id="KW-0539">Nucleus</keyword>
<accession>A0A139IDG1</accession>
<dbReference type="PANTHER" id="PTHR10333">
    <property type="entry name" value="INHIBITOR OF GROWTH PROTEIN"/>
    <property type="match status" value="1"/>
</dbReference>
<dbReference type="InterPro" id="IPR019787">
    <property type="entry name" value="Znf_PHD-finger"/>
</dbReference>
<dbReference type="SUPFAM" id="SSF57903">
    <property type="entry name" value="FYVE/PHD zinc finger"/>
    <property type="match status" value="1"/>
</dbReference>
<dbReference type="InterPro" id="IPR011011">
    <property type="entry name" value="Znf_FYVE_PHD"/>
</dbReference>
<evidence type="ECO:0000256" key="1">
    <source>
        <dbReference type="ARBA" id="ARBA00004123"/>
    </source>
</evidence>
<feature type="compositionally biased region" description="Pro residues" evidence="17">
    <location>
        <begin position="373"/>
        <end position="386"/>
    </location>
</feature>
<comment type="subunit">
    <text evidence="16">Component of an histone acetyltransferase complex. Interacts with H3K4me3 and to a lesser extent with H3K4me2.</text>
</comment>
<dbReference type="InterPro" id="IPR019786">
    <property type="entry name" value="Zinc_finger_PHD-type_CS"/>
</dbReference>
<feature type="binding site" evidence="14">
    <location>
        <position position="476"/>
    </location>
    <ligand>
        <name>Zn(2+)</name>
        <dbReference type="ChEBI" id="CHEBI:29105"/>
        <label>2</label>
    </ligand>
</feature>
<protein>
    <recommendedName>
        <fullName evidence="16">Chromatin modification-related protein</fullName>
    </recommendedName>
</protein>
<evidence type="ECO:0000256" key="11">
    <source>
        <dbReference type="ARBA" id="ARBA00023306"/>
    </source>
</evidence>
<evidence type="ECO:0000256" key="13">
    <source>
        <dbReference type="PIRSR" id="PIRSR628651-50"/>
    </source>
</evidence>
<evidence type="ECO:0000256" key="14">
    <source>
        <dbReference type="PIRSR" id="PIRSR628651-51"/>
    </source>
</evidence>
<feature type="compositionally biased region" description="Polar residues" evidence="17">
    <location>
        <begin position="323"/>
        <end position="339"/>
    </location>
</feature>
<keyword evidence="7 16" id="KW-0156">Chromatin regulator</keyword>
<dbReference type="GO" id="GO:0051321">
    <property type="term" value="P:meiotic cell cycle"/>
    <property type="evidence" value="ECO:0007669"/>
    <property type="project" value="UniProtKB-KW"/>
</dbReference>
<feature type="compositionally biased region" description="Low complexity" evidence="17">
    <location>
        <begin position="340"/>
        <end position="355"/>
    </location>
</feature>
<keyword evidence="11" id="KW-0131">Cell cycle</keyword>
<feature type="domain" description="PHD-type" evidence="18">
    <location>
        <begin position="455"/>
        <end position="504"/>
    </location>
</feature>
<feature type="binding site" evidence="14">
    <location>
        <position position="460"/>
    </location>
    <ligand>
        <name>Zn(2+)</name>
        <dbReference type="ChEBI" id="CHEBI:29105"/>
        <label>1</label>
    </ligand>
</feature>
<feature type="region of interest" description="Disordered" evidence="17">
    <location>
        <begin position="288"/>
        <end position="449"/>
    </location>
</feature>
<dbReference type="PANTHER" id="PTHR10333:SF100">
    <property type="entry name" value="CHROMATIN MODIFICATION-RELATED PROTEIN YNG2"/>
    <property type="match status" value="1"/>
</dbReference>
<evidence type="ECO:0000313" key="20">
    <source>
        <dbReference type="Proteomes" id="UP000073492"/>
    </source>
</evidence>
<comment type="subcellular location">
    <subcellularLocation>
        <location evidence="1 16">Nucleus</location>
    </subcellularLocation>
</comment>
<evidence type="ECO:0000256" key="8">
    <source>
        <dbReference type="ARBA" id="ARBA00023204"/>
    </source>
</evidence>
<evidence type="ECO:0000256" key="7">
    <source>
        <dbReference type="ARBA" id="ARBA00022853"/>
    </source>
</evidence>
<comment type="caution">
    <text evidence="19">The sequence shown here is derived from an EMBL/GenBank/DDBJ whole genome shotgun (WGS) entry which is preliminary data.</text>
</comment>
<dbReference type="EMBL" id="LFZO01000145">
    <property type="protein sequence ID" value="KXT12645.1"/>
    <property type="molecule type" value="Genomic_DNA"/>
</dbReference>
<evidence type="ECO:0000256" key="12">
    <source>
        <dbReference type="ARBA" id="ARBA00037044"/>
    </source>
</evidence>
<keyword evidence="6 14" id="KW-0862">Zinc</keyword>
<dbReference type="CDD" id="cd15505">
    <property type="entry name" value="PHD_ING"/>
    <property type="match status" value="1"/>
</dbReference>
<comment type="function">
    <text evidence="12">Component of the NuA4 histone acetyltransferase complex which is involved in transcriptional activation of selected genes principally by acetylation of nucleosomal histone H4 and H2A. The NuA4 complex is also involved in DNA repair. Involved in cell cycle progression and meiosis.</text>
</comment>
<dbReference type="GO" id="GO:0035267">
    <property type="term" value="C:NuA4 histone acetyltransferase complex"/>
    <property type="evidence" value="ECO:0007669"/>
    <property type="project" value="TreeGrafter"/>
</dbReference>
<dbReference type="GO" id="GO:0006355">
    <property type="term" value="P:regulation of DNA-templated transcription"/>
    <property type="evidence" value="ECO:0007669"/>
    <property type="project" value="TreeGrafter"/>
</dbReference>
<evidence type="ECO:0000256" key="3">
    <source>
        <dbReference type="ARBA" id="ARBA00022723"/>
    </source>
</evidence>
<feature type="binding site" evidence="14">
    <location>
        <position position="482"/>
    </location>
    <ligand>
        <name>Zn(2+)</name>
        <dbReference type="ChEBI" id="CHEBI:29105"/>
        <label>1</label>
    </ligand>
</feature>
<name>A0A139IDG1_9PEZI</name>
<feature type="region of interest" description="Disordered" evidence="17">
    <location>
        <begin position="13"/>
        <end position="34"/>
    </location>
</feature>
<feature type="binding site" evidence="14">
    <location>
        <position position="498"/>
    </location>
    <ligand>
        <name>Zn(2+)</name>
        <dbReference type="ChEBI" id="CHEBI:29105"/>
        <label>2</label>
    </ligand>
</feature>
<feature type="site" description="Histone H3K4me3 binding" evidence="13">
    <location>
        <position position="472"/>
    </location>
</feature>
<evidence type="ECO:0000256" key="6">
    <source>
        <dbReference type="ARBA" id="ARBA00022833"/>
    </source>
</evidence>
<dbReference type="PROSITE" id="PS01359">
    <property type="entry name" value="ZF_PHD_1"/>
    <property type="match status" value="1"/>
</dbReference>
<dbReference type="InterPro" id="IPR001965">
    <property type="entry name" value="Znf_PHD"/>
</dbReference>
<dbReference type="CDD" id="cd16858">
    <property type="entry name" value="ING_ING3_Yng2p"/>
    <property type="match status" value="1"/>
</dbReference>
<feature type="binding site" evidence="14">
    <location>
        <position position="458"/>
    </location>
    <ligand>
        <name>Zn(2+)</name>
        <dbReference type="ChEBI" id="CHEBI:29105"/>
        <label>1</label>
    </ligand>
</feature>
<keyword evidence="5 15" id="KW-0863">Zinc-finger</keyword>
<dbReference type="GO" id="GO:0006325">
    <property type="term" value="P:chromatin organization"/>
    <property type="evidence" value="ECO:0007669"/>
    <property type="project" value="UniProtKB-KW"/>
</dbReference>
<dbReference type="Pfam" id="PF12998">
    <property type="entry name" value="ING"/>
    <property type="match status" value="1"/>
</dbReference>
<organism evidence="19 20">
    <name type="scientific">Pseudocercospora musae</name>
    <dbReference type="NCBI Taxonomy" id="113226"/>
    <lineage>
        <taxon>Eukaryota</taxon>
        <taxon>Fungi</taxon>
        <taxon>Dikarya</taxon>
        <taxon>Ascomycota</taxon>
        <taxon>Pezizomycotina</taxon>
        <taxon>Dothideomycetes</taxon>
        <taxon>Dothideomycetidae</taxon>
        <taxon>Mycosphaerellales</taxon>
        <taxon>Mycosphaerellaceae</taxon>
        <taxon>Pseudocercospora</taxon>
    </lineage>
</organism>
<feature type="compositionally biased region" description="Low complexity" evidence="17">
    <location>
        <begin position="295"/>
        <end position="307"/>
    </location>
</feature>